<accession>A0ABW1R9W3</accession>
<reference evidence="2" key="1">
    <citation type="journal article" date="2019" name="Int. J. Syst. Evol. Microbiol.">
        <title>The Global Catalogue of Microorganisms (GCM) 10K type strain sequencing project: providing services to taxonomists for standard genome sequencing and annotation.</title>
        <authorList>
            <consortium name="The Broad Institute Genomics Platform"/>
            <consortium name="The Broad Institute Genome Sequencing Center for Infectious Disease"/>
            <person name="Wu L."/>
            <person name="Ma J."/>
        </authorList>
    </citation>
    <scope>NUCLEOTIDE SEQUENCE [LARGE SCALE GENOMIC DNA]</scope>
    <source>
        <strain evidence="2">CCM 8932</strain>
    </source>
</reference>
<dbReference type="EMBL" id="JBHSSD010000041">
    <property type="protein sequence ID" value="MFC6164982.1"/>
    <property type="molecule type" value="Genomic_DNA"/>
</dbReference>
<keyword evidence="2" id="KW-1185">Reference proteome</keyword>
<protein>
    <submittedName>
        <fullName evidence="1">Uncharacterized protein</fullName>
    </submittedName>
</protein>
<dbReference type="RefSeq" id="WP_137639759.1">
    <property type="nucleotide sequence ID" value="NZ_BJDK01000009.1"/>
</dbReference>
<name>A0ABW1R9W3_9LACO</name>
<evidence type="ECO:0000313" key="2">
    <source>
        <dbReference type="Proteomes" id="UP001596253"/>
    </source>
</evidence>
<comment type="caution">
    <text evidence="1">The sequence shown here is derived from an EMBL/GenBank/DDBJ whole genome shotgun (WGS) entry which is preliminary data.</text>
</comment>
<proteinExistence type="predicted"/>
<gene>
    <name evidence="1" type="ORF">ACFP3T_09905</name>
</gene>
<evidence type="ECO:0000313" key="1">
    <source>
        <dbReference type="EMBL" id="MFC6164982.1"/>
    </source>
</evidence>
<dbReference type="Proteomes" id="UP001596253">
    <property type="component" value="Unassembled WGS sequence"/>
</dbReference>
<organism evidence="1 2">
    <name type="scientific">Lactiplantibacillus dongliensis</name>
    <dbReference type="NCBI Taxonomy" id="2559919"/>
    <lineage>
        <taxon>Bacteria</taxon>
        <taxon>Bacillati</taxon>
        <taxon>Bacillota</taxon>
        <taxon>Bacilli</taxon>
        <taxon>Lactobacillales</taxon>
        <taxon>Lactobacillaceae</taxon>
        <taxon>Lactiplantibacillus</taxon>
    </lineage>
</organism>
<sequence>MTTNRGFEMESFYETGEKLGAAVDVIRKDDTNGMTVRYATRNAGEIKFIFTNMRTGAVIEMVYEQDRQDGWTFNPTESTTVNTDLNV</sequence>